<name>A0AA88B9U6_9BRAD</name>
<sequence length="83" mass="9003">MARIIAIHRYRNGSETLTQKMWVIASITGRIPSSLAHGEFGRLSAEGRLLVSRAKRSIAASAQNAPVAMKKSGPRRTLDTAQS</sequence>
<reference evidence="2" key="1">
    <citation type="journal article" date="2014" name="Int. J. Syst. Evol. Microbiol.">
        <title>Complete genome sequence of Corynebacterium casei LMG S-19264T (=DSM 44701T), isolated from a smear-ripened cheese.</title>
        <authorList>
            <consortium name="US DOE Joint Genome Institute (JGI-PGF)"/>
            <person name="Walter F."/>
            <person name="Albersmeier A."/>
            <person name="Kalinowski J."/>
            <person name="Ruckert C."/>
        </authorList>
    </citation>
    <scope>NUCLEOTIDE SEQUENCE</scope>
    <source>
        <strain evidence="2">CGMCC 1.15034</strain>
    </source>
</reference>
<evidence type="ECO:0000313" key="2">
    <source>
        <dbReference type="EMBL" id="GGI31301.1"/>
    </source>
</evidence>
<dbReference type="EMBL" id="BMHC01000020">
    <property type="protein sequence ID" value="GGI31301.1"/>
    <property type="molecule type" value="Genomic_DNA"/>
</dbReference>
<protein>
    <submittedName>
        <fullName evidence="2">Uncharacterized protein</fullName>
    </submittedName>
</protein>
<gene>
    <name evidence="2" type="ORF">GCM10010987_63740</name>
</gene>
<evidence type="ECO:0000256" key="1">
    <source>
        <dbReference type="SAM" id="MobiDB-lite"/>
    </source>
</evidence>
<proteinExistence type="predicted"/>
<reference evidence="2" key="2">
    <citation type="submission" date="2022-12" db="EMBL/GenBank/DDBJ databases">
        <authorList>
            <person name="Sun Q."/>
            <person name="Zhou Y."/>
        </authorList>
    </citation>
    <scope>NUCLEOTIDE SEQUENCE</scope>
    <source>
        <strain evidence="2">CGMCC 1.15034</strain>
    </source>
</reference>
<feature type="region of interest" description="Disordered" evidence="1">
    <location>
        <begin position="62"/>
        <end position="83"/>
    </location>
</feature>
<organism evidence="2 3">
    <name type="scientific">Bradyrhizobium guangdongense</name>
    <dbReference type="NCBI Taxonomy" id="1325090"/>
    <lineage>
        <taxon>Bacteria</taxon>
        <taxon>Pseudomonadati</taxon>
        <taxon>Pseudomonadota</taxon>
        <taxon>Alphaproteobacteria</taxon>
        <taxon>Hyphomicrobiales</taxon>
        <taxon>Nitrobacteraceae</taxon>
        <taxon>Bradyrhizobium</taxon>
    </lineage>
</organism>
<dbReference type="AlphaFoldDB" id="A0AA88B9U6"/>
<evidence type="ECO:0000313" key="3">
    <source>
        <dbReference type="Proteomes" id="UP000625079"/>
    </source>
</evidence>
<accession>A0AA88B9U6</accession>
<dbReference type="Proteomes" id="UP000625079">
    <property type="component" value="Unassembled WGS sequence"/>
</dbReference>
<comment type="caution">
    <text evidence="2">The sequence shown here is derived from an EMBL/GenBank/DDBJ whole genome shotgun (WGS) entry which is preliminary data.</text>
</comment>